<sequence length="186" mass="20526">MAEAFWALGRATGVVSLVLFTVAVLLGILTRSGRPALGLPRFAVTLVHRNISLLATVLVIIHVASLLADPYAQLRLVDVVVPFLGTAKPFWLGLGTFAFDLVLALVITGLLRQRIGQRAFRFVHWFSYAMWPVAVLHTLGDGSDVGKSWLVLLLVLCVGSVLVSLAWRMSATFIEYQHTRFEEARR</sequence>
<evidence type="ECO:0000256" key="5">
    <source>
        <dbReference type="SAM" id="Phobius"/>
    </source>
</evidence>
<feature type="domain" description="Ferric oxidoreductase" evidence="6">
    <location>
        <begin position="12"/>
        <end position="134"/>
    </location>
</feature>
<evidence type="ECO:0000256" key="3">
    <source>
        <dbReference type="ARBA" id="ARBA00022989"/>
    </source>
</evidence>
<evidence type="ECO:0000256" key="2">
    <source>
        <dbReference type="ARBA" id="ARBA00022692"/>
    </source>
</evidence>
<comment type="caution">
    <text evidence="7">The sequence shown here is derived from an EMBL/GenBank/DDBJ whole genome shotgun (WGS) entry which is preliminary data.</text>
</comment>
<evidence type="ECO:0000256" key="4">
    <source>
        <dbReference type="ARBA" id="ARBA00023136"/>
    </source>
</evidence>
<keyword evidence="4 5" id="KW-0472">Membrane</keyword>
<dbReference type="InterPro" id="IPR013130">
    <property type="entry name" value="Fe3_Rdtase_TM_dom"/>
</dbReference>
<name>A0A1J5R803_9ZZZZ</name>
<feature type="transmembrane region" description="Helical" evidence="5">
    <location>
        <begin position="122"/>
        <end position="140"/>
    </location>
</feature>
<accession>A0A1J5R803</accession>
<feature type="transmembrane region" description="Helical" evidence="5">
    <location>
        <begin position="6"/>
        <end position="29"/>
    </location>
</feature>
<dbReference type="GO" id="GO:0016020">
    <property type="term" value="C:membrane"/>
    <property type="evidence" value="ECO:0007669"/>
    <property type="project" value="UniProtKB-SubCell"/>
</dbReference>
<dbReference type="EMBL" id="MLJW01000239">
    <property type="protein sequence ID" value="OIQ92142.1"/>
    <property type="molecule type" value="Genomic_DNA"/>
</dbReference>
<dbReference type="Pfam" id="PF01794">
    <property type="entry name" value="Ferric_reduct"/>
    <property type="match status" value="1"/>
</dbReference>
<evidence type="ECO:0000259" key="6">
    <source>
        <dbReference type="Pfam" id="PF01794"/>
    </source>
</evidence>
<feature type="transmembrane region" description="Helical" evidence="5">
    <location>
        <begin position="146"/>
        <end position="167"/>
    </location>
</feature>
<comment type="subcellular location">
    <subcellularLocation>
        <location evidence="1">Membrane</location>
        <topology evidence="1">Multi-pass membrane protein</topology>
    </subcellularLocation>
</comment>
<protein>
    <submittedName>
        <fullName evidence="7">Ferric reductase like transmembrane component</fullName>
    </submittedName>
</protein>
<evidence type="ECO:0000313" key="7">
    <source>
        <dbReference type="EMBL" id="OIQ92142.1"/>
    </source>
</evidence>
<evidence type="ECO:0000256" key="1">
    <source>
        <dbReference type="ARBA" id="ARBA00004141"/>
    </source>
</evidence>
<organism evidence="7">
    <name type="scientific">mine drainage metagenome</name>
    <dbReference type="NCBI Taxonomy" id="410659"/>
    <lineage>
        <taxon>unclassified sequences</taxon>
        <taxon>metagenomes</taxon>
        <taxon>ecological metagenomes</taxon>
    </lineage>
</organism>
<feature type="transmembrane region" description="Helical" evidence="5">
    <location>
        <begin position="50"/>
        <end position="68"/>
    </location>
</feature>
<dbReference type="AlphaFoldDB" id="A0A1J5R803"/>
<reference evidence="7" key="1">
    <citation type="submission" date="2016-10" db="EMBL/GenBank/DDBJ databases">
        <title>Sequence of Gallionella enrichment culture.</title>
        <authorList>
            <person name="Poehlein A."/>
            <person name="Muehling M."/>
            <person name="Daniel R."/>
        </authorList>
    </citation>
    <scope>NUCLEOTIDE SEQUENCE</scope>
</reference>
<keyword evidence="2 5" id="KW-0812">Transmembrane</keyword>
<keyword evidence="3 5" id="KW-1133">Transmembrane helix</keyword>
<proteinExistence type="predicted"/>
<gene>
    <name evidence="7" type="ORF">GALL_258980</name>
</gene>
<feature type="transmembrane region" description="Helical" evidence="5">
    <location>
        <begin position="90"/>
        <end position="110"/>
    </location>
</feature>